<gene>
    <name evidence="1" type="ORF">LEMA_uP120060.1</name>
</gene>
<sequence length="89" mass="10016">MAWMLTLGQTLGDHKLNGATKSKCSTKARYIEGKARQWAFVKMNQMQMRRRADDSKLENDACWKHTGTSSLSRLWGCLASDACFEGGSR</sequence>
<dbReference type="GeneID" id="13291084"/>
<dbReference type="VEuPathDB" id="FungiDB:LEMA_uP120060.1"/>
<keyword evidence="2" id="KW-1185">Reference proteome</keyword>
<evidence type="ECO:0000313" key="2">
    <source>
        <dbReference type="Proteomes" id="UP000002668"/>
    </source>
</evidence>
<organism evidence="2">
    <name type="scientific">Leptosphaeria maculans (strain JN3 / isolate v23.1.3 / race Av1-4-5-6-7-8)</name>
    <name type="common">Blackleg fungus</name>
    <name type="synonym">Phoma lingam</name>
    <dbReference type="NCBI Taxonomy" id="985895"/>
    <lineage>
        <taxon>Eukaryota</taxon>
        <taxon>Fungi</taxon>
        <taxon>Dikarya</taxon>
        <taxon>Ascomycota</taxon>
        <taxon>Pezizomycotina</taxon>
        <taxon>Dothideomycetes</taxon>
        <taxon>Pleosporomycetidae</taxon>
        <taxon>Pleosporales</taxon>
        <taxon>Pleosporineae</taxon>
        <taxon>Leptosphaeriaceae</taxon>
        <taxon>Plenodomus</taxon>
        <taxon>Plenodomus lingam/Leptosphaeria maculans species complex</taxon>
    </lineage>
</organism>
<accession>E4ZSS7</accession>
<dbReference type="InParanoid" id="E4ZSS7"/>
<evidence type="ECO:0000313" key="1">
    <source>
        <dbReference type="EMBL" id="CBX94515.1"/>
    </source>
</evidence>
<protein>
    <submittedName>
        <fullName evidence="1">Predicted protein</fullName>
    </submittedName>
</protein>
<dbReference type="AlphaFoldDB" id="E4ZSS7"/>
<dbReference type="HOGENOM" id="CLU_2455140_0_0_1"/>
<name>E4ZSS7_LEPMJ</name>
<reference evidence="2" key="1">
    <citation type="journal article" date="2011" name="Nat. Commun.">
        <title>Effector diversification within compartments of the Leptosphaeria maculans genome affected by Repeat-Induced Point mutations.</title>
        <authorList>
            <person name="Rouxel T."/>
            <person name="Grandaubert J."/>
            <person name="Hane J.K."/>
            <person name="Hoede C."/>
            <person name="van de Wouw A.P."/>
            <person name="Couloux A."/>
            <person name="Dominguez V."/>
            <person name="Anthouard V."/>
            <person name="Bally P."/>
            <person name="Bourras S."/>
            <person name="Cozijnsen A.J."/>
            <person name="Ciuffetti L.M."/>
            <person name="Degrave A."/>
            <person name="Dilmaghani A."/>
            <person name="Duret L."/>
            <person name="Fudal I."/>
            <person name="Goodwin S.B."/>
            <person name="Gout L."/>
            <person name="Glaser N."/>
            <person name="Linglin J."/>
            <person name="Kema G.H.J."/>
            <person name="Lapalu N."/>
            <person name="Lawrence C.B."/>
            <person name="May K."/>
            <person name="Meyer M."/>
            <person name="Ollivier B."/>
            <person name="Poulain J."/>
            <person name="Schoch C.L."/>
            <person name="Simon A."/>
            <person name="Spatafora J.W."/>
            <person name="Stachowiak A."/>
            <person name="Turgeon B.G."/>
            <person name="Tyler B.M."/>
            <person name="Vincent D."/>
            <person name="Weissenbach J."/>
            <person name="Amselem J."/>
            <person name="Quesneville H."/>
            <person name="Oliver R.P."/>
            <person name="Wincker P."/>
            <person name="Balesdent M.-H."/>
            <person name="Howlett B.J."/>
        </authorList>
    </citation>
    <scope>NUCLEOTIDE SEQUENCE [LARGE SCALE GENOMIC DNA]</scope>
    <source>
        <strain evidence="2">JN3 / isolate v23.1.3 / race Av1-4-5-6-7-8</strain>
    </source>
</reference>
<dbReference type="EMBL" id="FP929123">
    <property type="protein sequence ID" value="CBX94515.1"/>
    <property type="molecule type" value="Genomic_DNA"/>
</dbReference>
<dbReference type="Proteomes" id="UP000002668">
    <property type="component" value="Genome"/>
</dbReference>
<dbReference type="RefSeq" id="XP_003837959.1">
    <property type="nucleotide sequence ID" value="XM_003837911.1"/>
</dbReference>
<proteinExistence type="predicted"/>